<keyword evidence="7" id="KW-1185">Reference proteome</keyword>
<dbReference type="InterPro" id="IPR004843">
    <property type="entry name" value="Calcineurin-like_PHP"/>
</dbReference>
<evidence type="ECO:0000256" key="1">
    <source>
        <dbReference type="ARBA" id="ARBA00022723"/>
    </source>
</evidence>
<dbReference type="InterPro" id="IPR029052">
    <property type="entry name" value="Metallo-depent_PP-like"/>
</dbReference>
<reference evidence="6 7" key="1">
    <citation type="submission" date="2018-09" db="EMBL/GenBank/DDBJ databases">
        <title>Cohnella cavernae sp. nov., isolated from a karst cave.</title>
        <authorList>
            <person name="Zhu H."/>
        </authorList>
    </citation>
    <scope>NUCLEOTIDE SEQUENCE [LARGE SCALE GENOMIC DNA]</scope>
    <source>
        <strain evidence="6 7">K2E09-144</strain>
    </source>
</reference>
<evidence type="ECO:0000313" key="7">
    <source>
        <dbReference type="Proteomes" id="UP000266340"/>
    </source>
</evidence>
<evidence type="ECO:0000313" key="6">
    <source>
        <dbReference type="EMBL" id="RIE05205.1"/>
    </source>
</evidence>
<dbReference type="GO" id="GO:0016787">
    <property type="term" value="F:hydrolase activity"/>
    <property type="evidence" value="ECO:0007669"/>
    <property type="project" value="UniProtKB-KW"/>
</dbReference>
<dbReference type="AlphaFoldDB" id="A0A398CRL2"/>
<dbReference type="InterPro" id="IPR050884">
    <property type="entry name" value="CNP_phosphodiesterase-III"/>
</dbReference>
<keyword evidence="2" id="KW-0378">Hydrolase</keyword>
<organism evidence="6 7">
    <name type="scientific">Cohnella faecalis</name>
    <dbReference type="NCBI Taxonomy" id="2315694"/>
    <lineage>
        <taxon>Bacteria</taxon>
        <taxon>Bacillati</taxon>
        <taxon>Bacillota</taxon>
        <taxon>Bacilli</taxon>
        <taxon>Bacillales</taxon>
        <taxon>Paenibacillaceae</taxon>
        <taxon>Cohnella</taxon>
    </lineage>
</organism>
<dbReference type="Proteomes" id="UP000266340">
    <property type="component" value="Unassembled WGS sequence"/>
</dbReference>
<evidence type="ECO:0000256" key="3">
    <source>
        <dbReference type="ARBA" id="ARBA00023004"/>
    </source>
</evidence>
<evidence type="ECO:0000259" key="5">
    <source>
        <dbReference type="Pfam" id="PF00149"/>
    </source>
</evidence>
<accession>A0A398CRL2</accession>
<dbReference type="EMBL" id="QXJM01000014">
    <property type="protein sequence ID" value="RIE05205.1"/>
    <property type="molecule type" value="Genomic_DNA"/>
</dbReference>
<comment type="caution">
    <text evidence="6">The sequence shown here is derived from an EMBL/GenBank/DDBJ whole genome shotgun (WGS) entry which is preliminary data.</text>
</comment>
<keyword evidence="1" id="KW-0479">Metal-binding</keyword>
<comment type="similarity">
    <text evidence="4">Belongs to the cyclic nucleotide phosphodiesterase class-III family.</text>
</comment>
<protein>
    <recommendedName>
        <fullName evidence="5">Calcineurin-like phosphoesterase domain-containing protein</fullName>
    </recommendedName>
</protein>
<keyword evidence="3" id="KW-0408">Iron</keyword>
<evidence type="ECO:0000256" key="4">
    <source>
        <dbReference type="ARBA" id="ARBA00025742"/>
    </source>
</evidence>
<dbReference type="SUPFAM" id="SSF56300">
    <property type="entry name" value="Metallo-dependent phosphatases"/>
    <property type="match status" value="1"/>
</dbReference>
<proteinExistence type="inferred from homology"/>
<dbReference type="RefSeq" id="WP_119147438.1">
    <property type="nucleotide sequence ID" value="NZ_QXJM01000014.1"/>
</dbReference>
<dbReference type="PANTHER" id="PTHR42988:SF2">
    <property type="entry name" value="CYCLIC NUCLEOTIDE PHOSPHODIESTERASE CBUA0032-RELATED"/>
    <property type="match status" value="1"/>
</dbReference>
<dbReference type="Pfam" id="PF00149">
    <property type="entry name" value="Metallophos"/>
    <property type="match status" value="1"/>
</dbReference>
<gene>
    <name evidence="6" type="ORF">D3H35_01400</name>
</gene>
<dbReference type="PANTHER" id="PTHR42988">
    <property type="entry name" value="PHOSPHOHYDROLASE"/>
    <property type="match status" value="1"/>
</dbReference>
<name>A0A398CRL2_9BACL</name>
<evidence type="ECO:0000256" key="2">
    <source>
        <dbReference type="ARBA" id="ARBA00022801"/>
    </source>
</evidence>
<dbReference type="GO" id="GO:0046872">
    <property type="term" value="F:metal ion binding"/>
    <property type="evidence" value="ECO:0007669"/>
    <property type="project" value="UniProtKB-KW"/>
</dbReference>
<sequence>MSASIVNILHLSDIHFGTEDNNKNPTAFAQRKNALIGLTNILERVEEHEKPDIVVISGDITWKGNADGYTQAAEWITEVLNKLNLTTSDLIICAGNHDIERRKTIGMNPPISSTEADEWLSFENLENFYRPFSNYSAFSQALNIPPLTINEYSNHLVGYRDHKGIRFVVLNSAWFCRSNDDARKLWLGLPQLQLLESKGIITRDSDENITISIVHHPSNWFNEEELQSYERPAAYKYLSERTHLILSGHVHAYIEKPNKMYDSAYAITNGASYAGNRLRNNFSIIQVNRSSFQINQIPFEYDPRSTEWERKRNTYLDIKKKALIESLPQQAQKKVFYVPYRKHPFFQGRIHELKKINNFLIPMNQCIYA</sequence>
<dbReference type="OrthoDB" id="115870at2"/>
<feature type="domain" description="Calcineurin-like phosphoesterase" evidence="5">
    <location>
        <begin position="7"/>
        <end position="253"/>
    </location>
</feature>
<dbReference type="Gene3D" id="3.60.21.10">
    <property type="match status" value="1"/>
</dbReference>